<dbReference type="RefSeq" id="WP_054962897.1">
    <property type="nucleotide sequence ID" value="NZ_LLEI02000029.1"/>
</dbReference>
<organism evidence="1 2">
    <name type="scientific">Vibrio bivalvicida</name>
    <dbReference type="NCBI Taxonomy" id="1276888"/>
    <lineage>
        <taxon>Bacteria</taxon>
        <taxon>Pseudomonadati</taxon>
        <taxon>Pseudomonadota</taxon>
        <taxon>Gammaproteobacteria</taxon>
        <taxon>Vibrionales</taxon>
        <taxon>Vibrionaceae</taxon>
        <taxon>Vibrio</taxon>
        <taxon>Vibrio oreintalis group</taxon>
    </lineage>
</organism>
<protein>
    <submittedName>
        <fullName evidence="1">Uncharacterized protein</fullName>
    </submittedName>
</protein>
<dbReference type="Proteomes" id="UP000078406">
    <property type="component" value="Unassembled WGS sequence"/>
</dbReference>
<sequence>MYSKVQHHIEPNATHVERVSSMLPDDLVRFYNNQQFAIKRKPENAVMGGNQAIGILGELQRFDWDKPTAQWLLQDAAELMTVGFSIAMNPNRQVMCQYAGFLFEAEGKTNQTSRDFFSWLNAFCLALITRDKELLETIWLFEESNIVPEPGGWSFDPEDRFIKSLLAMLKGMFNPNADMAALIKTAAEMSAPEYIDPLWRDEANHLYVPLIPLVASMYTSDRNEAYPQALEQAIRTYRAYFDLPASDDDPSFGWNSSQWVSFPITALASLAFQRYGLEPQVESYYLPLWWVKGDIPNHRLRAEDVLDNL</sequence>
<comment type="caution">
    <text evidence="1">The sequence shown here is derived from an EMBL/GenBank/DDBJ whole genome shotgun (WGS) entry which is preliminary data.</text>
</comment>
<gene>
    <name evidence="1" type="ORF">APB76_10560</name>
</gene>
<accession>A0A177Y067</accession>
<dbReference type="InterPro" id="IPR029074">
    <property type="entry name" value="Imm49"/>
</dbReference>
<evidence type="ECO:0000313" key="1">
    <source>
        <dbReference type="EMBL" id="OAJ94249.1"/>
    </source>
</evidence>
<proteinExistence type="predicted"/>
<dbReference type="AlphaFoldDB" id="A0A177Y067"/>
<evidence type="ECO:0000313" key="2">
    <source>
        <dbReference type="Proteomes" id="UP000078406"/>
    </source>
</evidence>
<dbReference type="EMBL" id="LLEI02000029">
    <property type="protein sequence ID" value="OAJ94249.1"/>
    <property type="molecule type" value="Genomic_DNA"/>
</dbReference>
<name>A0A177Y067_9VIBR</name>
<reference evidence="1 2" key="1">
    <citation type="journal article" date="2016" name="Syst. Appl. Microbiol.">
        <title>Vibrio bivalvicida sp. nov., a novel larval pathogen for bivalve molluscs reared in a hatchery.</title>
        <authorList>
            <person name="Dubert J."/>
            <person name="Romalde J.L."/>
            <person name="Prado S."/>
            <person name="Barja J.L."/>
        </authorList>
    </citation>
    <scope>NUCLEOTIDE SEQUENCE [LARGE SCALE GENOMIC DNA]</scope>
    <source>
        <strain evidence="1 2">605</strain>
    </source>
</reference>
<dbReference type="Pfam" id="PF15575">
    <property type="entry name" value="Imm49"/>
    <property type="match status" value="1"/>
</dbReference>